<sequence length="163" mass="19114">MENRRLDILHLFSSHKQHVCGERFSFLPFRTSKTVVPFLETVPPTALLYFGTRDAMQLMERGQQRLYTDIHPGPHPDHDLITLHRHGHAFGGLPWLFWISLGLLITLFHLFFCKIIYNELWKENSDTEDKWHLPRFATDLRTPESIKARPDTVHEVTILQSMG</sequence>
<gene>
    <name evidence="8" type="ORF">ECPE_LOCUS4848</name>
</gene>
<evidence type="ECO:0000313" key="9">
    <source>
        <dbReference type="Proteomes" id="UP000272942"/>
    </source>
</evidence>
<evidence type="ECO:0000256" key="3">
    <source>
        <dbReference type="ARBA" id="ARBA00022729"/>
    </source>
</evidence>
<keyword evidence="9" id="KW-1185">Reference proteome</keyword>
<protein>
    <submittedName>
        <fullName evidence="10">DC_STAMP domain-containing protein</fullName>
    </submittedName>
</protein>
<evidence type="ECO:0000313" key="10">
    <source>
        <dbReference type="WBParaSite" id="ECPE_0000486001-mRNA-1"/>
    </source>
</evidence>
<keyword evidence="6" id="KW-0325">Glycoprotein</keyword>
<dbReference type="PANTHER" id="PTHR31386:SF2">
    <property type="entry name" value="SIMILAR TO RIKEN CDNA 2510039O18"/>
    <property type="match status" value="1"/>
</dbReference>
<feature type="transmembrane region" description="Helical" evidence="7">
    <location>
        <begin position="95"/>
        <end position="117"/>
    </location>
</feature>
<evidence type="ECO:0000313" key="8">
    <source>
        <dbReference type="EMBL" id="VDP73788.1"/>
    </source>
</evidence>
<proteinExistence type="predicted"/>
<dbReference type="WBParaSite" id="ECPE_0000486001-mRNA-1">
    <property type="protein sequence ID" value="ECPE_0000486001-mRNA-1"/>
    <property type="gene ID" value="ECPE_0000486001"/>
</dbReference>
<evidence type="ECO:0000256" key="7">
    <source>
        <dbReference type="SAM" id="Phobius"/>
    </source>
</evidence>
<evidence type="ECO:0000256" key="6">
    <source>
        <dbReference type="ARBA" id="ARBA00023180"/>
    </source>
</evidence>
<dbReference type="PANTHER" id="PTHR31386">
    <property type="entry name" value="UNCHARACTERIZED PROTEIN KIAA2013"/>
    <property type="match status" value="1"/>
</dbReference>
<dbReference type="Proteomes" id="UP000272942">
    <property type="component" value="Unassembled WGS sequence"/>
</dbReference>
<accession>A0A183AD13</accession>
<evidence type="ECO:0000256" key="5">
    <source>
        <dbReference type="ARBA" id="ARBA00023136"/>
    </source>
</evidence>
<keyword evidence="4 7" id="KW-1133">Transmembrane helix</keyword>
<dbReference type="InterPro" id="IPR018795">
    <property type="entry name" value="K2013-like"/>
</dbReference>
<dbReference type="EMBL" id="UZAN01041689">
    <property type="protein sequence ID" value="VDP73788.1"/>
    <property type="molecule type" value="Genomic_DNA"/>
</dbReference>
<dbReference type="Pfam" id="PF10222">
    <property type="entry name" value="DUF2152"/>
    <property type="match status" value="1"/>
</dbReference>
<keyword evidence="5 7" id="KW-0472">Membrane</keyword>
<keyword evidence="3" id="KW-0732">Signal</keyword>
<evidence type="ECO:0000256" key="1">
    <source>
        <dbReference type="ARBA" id="ARBA00004479"/>
    </source>
</evidence>
<reference evidence="8 9" key="2">
    <citation type="submission" date="2018-11" db="EMBL/GenBank/DDBJ databases">
        <authorList>
            <consortium name="Pathogen Informatics"/>
        </authorList>
    </citation>
    <scope>NUCLEOTIDE SEQUENCE [LARGE SCALE GENOMIC DNA]</scope>
    <source>
        <strain evidence="8 9">Egypt</strain>
    </source>
</reference>
<name>A0A183AD13_9TREM</name>
<evidence type="ECO:0000256" key="2">
    <source>
        <dbReference type="ARBA" id="ARBA00022692"/>
    </source>
</evidence>
<dbReference type="GO" id="GO:0016020">
    <property type="term" value="C:membrane"/>
    <property type="evidence" value="ECO:0007669"/>
    <property type="project" value="UniProtKB-SubCell"/>
</dbReference>
<dbReference type="AlphaFoldDB" id="A0A183AD13"/>
<organism evidence="10">
    <name type="scientific">Echinostoma caproni</name>
    <dbReference type="NCBI Taxonomy" id="27848"/>
    <lineage>
        <taxon>Eukaryota</taxon>
        <taxon>Metazoa</taxon>
        <taxon>Spiralia</taxon>
        <taxon>Lophotrochozoa</taxon>
        <taxon>Platyhelminthes</taxon>
        <taxon>Trematoda</taxon>
        <taxon>Digenea</taxon>
        <taxon>Plagiorchiida</taxon>
        <taxon>Echinostomata</taxon>
        <taxon>Echinostomatoidea</taxon>
        <taxon>Echinostomatidae</taxon>
        <taxon>Echinostoma</taxon>
    </lineage>
</organism>
<keyword evidence="2 7" id="KW-0812">Transmembrane</keyword>
<evidence type="ECO:0000256" key="4">
    <source>
        <dbReference type="ARBA" id="ARBA00022989"/>
    </source>
</evidence>
<comment type="subcellular location">
    <subcellularLocation>
        <location evidence="1">Membrane</location>
        <topology evidence="1">Single-pass type I membrane protein</topology>
    </subcellularLocation>
</comment>
<reference evidence="10" key="1">
    <citation type="submission" date="2016-06" db="UniProtKB">
        <authorList>
            <consortium name="WormBaseParasite"/>
        </authorList>
    </citation>
    <scope>IDENTIFICATION</scope>
</reference>
<dbReference type="OrthoDB" id="6257465at2759"/>